<dbReference type="Proteomes" id="UP000789759">
    <property type="component" value="Unassembled WGS sequence"/>
</dbReference>
<evidence type="ECO:0000313" key="1">
    <source>
        <dbReference type="EMBL" id="CAG8635198.1"/>
    </source>
</evidence>
<keyword evidence="2" id="KW-1185">Reference proteome</keyword>
<accession>A0A9N9GWP5</accession>
<sequence>MSQLMTHYEIQQLIQKYNVKRTPSSFLIYKTKHKLHPSAAKKAYDEEPKHVRLAYEKYAEIIRFFSSSTINAEGIHERNKEMILFDSMADFAEQGHESNVNDNMLAQTSLINRHVNMQPYNMLTTLKRFLWLLWIH</sequence>
<protein>
    <submittedName>
        <fullName evidence="1">17281_t:CDS:1</fullName>
    </submittedName>
</protein>
<gene>
    <name evidence="1" type="ORF">CPELLU_LOCUS8583</name>
</gene>
<dbReference type="OrthoDB" id="2436614at2759"/>
<proteinExistence type="predicted"/>
<dbReference type="AlphaFoldDB" id="A0A9N9GWP5"/>
<name>A0A9N9GWP5_9GLOM</name>
<evidence type="ECO:0000313" key="2">
    <source>
        <dbReference type="Proteomes" id="UP000789759"/>
    </source>
</evidence>
<dbReference type="EMBL" id="CAJVQA010006157">
    <property type="protein sequence ID" value="CAG8635198.1"/>
    <property type="molecule type" value="Genomic_DNA"/>
</dbReference>
<reference evidence="1" key="1">
    <citation type="submission" date="2021-06" db="EMBL/GenBank/DDBJ databases">
        <authorList>
            <person name="Kallberg Y."/>
            <person name="Tangrot J."/>
            <person name="Rosling A."/>
        </authorList>
    </citation>
    <scope>NUCLEOTIDE SEQUENCE</scope>
    <source>
        <strain evidence="1">FL966</strain>
    </source>
</reference>
<comment type="caution">
    <text evidence="1">The sequence shown here is derived from an EMBL/GenBank/DDBJ whole genome shotgun (WGS) entry which is preliminary data.</text>
</comment>
<organism evidence="1 2">
    <name type="scientific">Cetraspora pellucida</name>
    <dbReference type="NCBI Taxonomy" id="1433469"/>
    <lineage>
        <taxon>Eukaryota</taxon>
        <taxon>Fungi</taxon>
        <taxon>Fungi incertae sedis</taxon>
        <taxon>Mucoromycota</taxon>
        <taxon>Glomeromycotina</taxon>
        <taxon>Glomeromycetes</taxon>
        <taxon>Diversisporales</taxon>
        <taxon>Gigasporaceae</taxon>
        <taxon>Cetraspora</taxon>
    </lineage>
</organism>